<evidence type="ECO:0000313" key="4">
    <source>
        <dbReference type="EMBL" id="KAE9138434.1"/>
    </source>
</evidence>
<dbReference type="Proteomes" id="UP000433483">
    <property type="component" value="Unassembled WGS sequence"/>
</dbReference>
<evidence type="ECO:0000313" key="14">
    <source>
        <dbReference type="Proteomes" id="UP000440732"/>
    </source>
</evidence>
<organism evidence="6 11">
    <name type="scientific">Phytophthora fragariae</name>
    <dbReference type="NCBI Taxonomy" id="53985"/>
    <lineage>
        <taxon>Eukaryota</taxon>
        <taxon>Sar</taxon>
        <taxon>Stramenopiles</taxon>
        <taxon>Oomycota</taxon>
        <taxon>Peronosporomycetes</taxon>
        <taxon>Peronosporales</taxon>
        <taxon>Peronosporaceae</taxon>
        <taxon>Phytophthora</taxon>
    </lineage>
</organism>
<dbReference type="PROSITE" id="PS50003">
    <property type="entry name" value="PH_DOMAIN"/>
    <property type="match status" value="1"/>
</dbReference>
<dbReference type="EMBL" id="QXGE01000049">
    <property type="protein sequence ID" value="KAE9327536.1"/>
    <property type="molecule type" value="Genomic_DNA"/>
</dbReference>
<dbReference type="SUPFAM" id="SSF50729">
    <property type="entry name" value="PH domain-like"/>
    <property type="match status" value="1"/>
</dbReference>
<evidence type="ECO:0000313" key="11">
    <source>
        <dbReference type="Proteomes" id="UP000433483"/>
    </source>
</evidence>
<feature type="region of interest" description="Disordered" evidence="1">
    <location>
        <begin position="211"/>
        <end position="246"/>
    </location>
</feature>
<dbReference type="EMBL" id="QXGD01000064">
    <property type="protein sequence ID" value="KAE9255182.1"/>
    <property type="molecule type" value="Genomic_DNA"/>
</dbReference>
<evidence type="ECO:0000259" key="2">
    <source>
        <dbReference type="PROSITE" id="PS50003"/>
    </source>
</evidence>
<dbReference type="Proteomes" id="UP000440732">
    <property type="component" value="Unassembled WGS sequence"/>
</dbReference>
<dbReference type="EMBL" id="QXFY01000052">
    <property type="protein sequence ID" value="KAE9360048.1"/>
    <property type="molecule type" value="Genomic_DNA"/>
</dbReference>
<dbReference type="AlphaFoldDB" id="A0A6A3ZGC8"/>
<dbReference type="EMBL" id="QXGA01000044">
    <property type="protein sequence ID" value="KAE9154252.1"/>
    <property type="molecule type" value="Genomic_DNA"/>
</dbReference>
<dbReference type="EMBL" id="QXFZ01000033">
    <property type="protein sequence ID" value="KAE9138434.1"/>
    <property type="molecule type" value="Genomic_DNA"/>
</dbReference>
<dbReference type="Proteomes" id="UP000437068">
    <property type="component" value="Unassembled WGS sequence"/>
</dbReference>
<evidence type="ECO:0000256" key="1">
    <source>
        <dbReference type="SAM" id="MobiDB-lite"/>
    </source>
</evidence>
<evidence type="ECO:0000313" key="12">
    <source>
        <dbReference type="Proteomes" id="UP000437068"/>
    </source>
</evidence>
<accession>A0A6A3ZGC8</accession>
<dbReference type="Proteomes" id="UP000440367">
    <property type="component" value="Unassembled WGS sequence"/>
</dbReference>
<sequence>MVFSGVLKLKFGPFWVKTSILLVNVLTFGHNARYVLRVERPAICGGLIDLPIGRHGFPIALLPRSANDRRKLRFGIRYGAKAKTFRFLAPTAEVYDHWIAVLREAFQTSSKMMQRVRKETASTIESGRGDSDGDGRAQPACATDSTRGQCGSDQLDTSRSAFGHQLDFDTDVSFADGDNTNDNLYDALTQRVQACRAVHVAAEKTQNRDILGQLGNANDTSDTSSSGGLTPIFSDTNYPPDASPIDGDVNEGQQNVFCMATDRNGATSFSVYTPPNAAVVGHTPRPESVFKLSSAEWARWLARDIRDNDIPPEVFHLTSTSCKRLLLQEIVAIARPFFA</sequence>
<gene>
    <name evidence="8" type="ORF">PF001_g1868</name>
    <name evidence="7" type="ORF">PF002_g2482</name>
    <name evidence="6" type="ORF">PF005_g2223</name>
    <name evidence="5" type="ORF">PF006_g1679</name>
    <name evidence="4" type="ORF">PF007_g1387</name>
    <name evidence="9" type="ORF">PF008_g1994</name>
    <name evidence="3" type="ORF">PF009_g2385</name>
</gene>
<evidence type="ECO:0000313" key="10">
    <source>
        <dbReference type="Proteomes" id="UP000429523"/>
    </source>
</evidence>
<evidence type="ECO:0000313" key="6">
    <source>
        <dbReference type="EMBL" id="KAE9233633.1"/>
    </source>
</evidence>
<feature type="compositionally biased region" description="Polar residues" evidence="1">
    <location>
        <begin position="143"/>
        <end position="156"/>
    </location>
</feature>
<name>A0A6A3ZGC8_9STRA</name>
<dbReference type="Proteomes" id="UP000486351">
    <property type="component" value="Unassembled WGS sequence"/>
</dbReference>
<feature type="compositionally biased region" description="Low complexity" evidence="1">
    <location>
        <begin position="219"/>
        <end position="228"/>
    </location>
</feature>
<keyword evidence="11" id="KW-1185">Reference proteome</keyword>
<comment type="caution">
    <text evidence="6">The sequence shown here is derived from an EMBL/GenBank/DDBJ whole genome shotgun (WGS) entry which is preliminary data.</text>
</comment>
<evidence type="ECO:0000313" key="13">
    <source>
        <dbReference type="Proteomes" id="UP000440367"/>
    </source>
</evidence>
<evidence type="ECO:0000313" key="16">
    <source>
        <dbReference type="Proteomes" id="UP000486351"/>
    </source>
</evidence>
<reference evidence="10 11" key="1">
    <citation type="submission" date="2018-08" db="EMBL/GenBank/DDBJ databases">
        <title>Genomic investigation of the strawberry pathogen Phytophthora fragariae indicates pathogenicity is determined by transcriptional variation in three key races.</title>
        <authorList>
            <person name="Adams T.M."/>
            <person name="Armitage A.D."/>
            <person name="Sobczyk M.K."/>
            <person name="Bates H.J."/>
            <person name="Dunwell J.M."/>
            <person name="Nellist C.F."/>
            <person name="Harrison R.J."/>
        </authorList>
    </citation>
    <scope>NUCLEOTIDE SEQUENCE [LARGE SCALE GENOMIC DNA]</scope>
    <source>
        <strain evidence="8 12">A4</strain>
        <strain evidence="7 13">BC-1</strain>
        <strain evidence="6 11">NOV-27</strain>
        <strain evidence="5 14">NOV-5</strain>
        <strain evidence="4 15">NOV-71</strain>
        <strain evidence="9 16">NOV-77</strain>
        <strain evidence="3 10">NOV-9</strain>
    </source>
</reference>
<dbReference type="OrthoDB" id="108892at2759"/>
<evidence type="ECO:0000313" key="7">
    <source>
        <dbReference type="EMBL" id="KAE9255182.1"/>
    </source>
</evidence>
<evidence type="ECO:0000313" key="5">
    <source>
        <dbReference type="EMBL" id="KAE9154252.1"/>
    </source>
</evidence>
<evidence type="ECO:0000313" key="15">
    <source>
        <dbReference type="Proteomes" id="UP000441208"/>
    </source>
</evidence>
<evidence type="ECO:0000313" key="8">
    <source>
        <dbReference type="EMBL" id="KAE9327536.1"/>
    </source>
</evidence>
<evidence type="ECO:0000313" key="3">
    <source>
        <dbReference type="EMBL" id="KAE8948055.1"/>
    </source>
</evidence>
<evidence type="ECO:0000313" key="9">
    <source>
        <dbReference type="EMBL" id="KAE9360048.1"/>
    </source>
</evidence>
<protein>
    <recommendedName>
        <fullName evidence="2">PH domain-containing protein</fullName>
    </recommendedName>
</protein>
<dbReference type="Proteomes" id="UP000429523">
    <property type="component" value="Unassembled WGS sequence"/>
</dbReference>
<dbReference type="EMBL" id="QXGB01000059">
    <property type="protein sequence ID" value="KAE9233633.1"/>
    <property type="molecule type" value="Genomic_DNA"/>
</dbReference>
<dbReference type="InterPro" id="IPR001849">
    <property type="entry name" value="PH_domain"/>
</dbReference>
<dbReference type="EMBL" id="QXGF01000062">
    <property type="protein sequence ID" value="KAE8948055.1"/>
    <property type="molecule type" value="Genomic_DNA"/>
</dbReference>
<feature type="region of interest" description="Disordered" evidence="1">
    <location>
        <begin position="117"/>
        <end position="156"/>
    </location>
</feature>
<proteinExistence type="predicted"/>
<dbReference type="Proteomes" id="UP000441208">
    <property type="component" value="Unassembled WGS sequence"/>
</dbReference>
<feature type="domain" description="PH" evidence="2">
    <location>
        <begin position="1"/>
        <end position="107"/>
    </location>
</feature>